<name>A0AAV7YTD6_9EUKA</name>
<gene>
    <name evidence="3" type="ORF">M0812_02628</name>
</gene>
<dbReference type="InterPro" id="IPR004827">
    <property type="entry name" value="bZIP"/>
</dbReference>
<dbReference type="SUPFAM" id="SSF57959">
    <property type="entry name" value="Leucine zipper domain"/>
    <property type="match status" value="1"/>
</dbReference>
<dbReference type="EMBL" id="JANTQA010000048">
    <property type="protein sequence ID" value="KAJ3430953.1"/>
    <property type="molecule type" value="Genomic_DNA"/>
</dbReference>
<comment type="caution">
    <text evidence="3">The sequence shown here is derived from an EMBL/GenBank/DDBJ whole genome shotgun (WGS) entry which is preliminary data.</text>
</comment>
<dbReference type="Proteomes" id="UP001146793">
    <property type="component" value="Unassembled WGS sequence"/>
</dbReference>
<evidence type="ECO:0000313" key="4">
    <source>
        <dbReference type="Proteomes" id="UP001146793"/>
    </source>
</evidence>
<feature type="domain" description="BZIP" evidence="2">
    <location>
        <begin position="28"/>
        <end position="91"/>
    </location>
</feature>
<dbReference type="GO" id="GO:0003700">
    <property type="term" value="F:DNA-binding transcription factor activity"/>
    <property type="evidence" value="ECO:0007669"/>
    <property type="project" value="InterPro"/>
</dbReference>
<evidence type="ECO:0000313" key="3">
    <source>
        <dbReference type="EMBL" id="KAJ3430953.1"/>
    </source>
</evidence>
<evidence type="ECO:0000259" key="2">
    <source>
        <dbReference type="PROSITE" id="PS50217"/>
    </source>
</evidence>
<evidence type="ECO:0000256" key="1">
    <source>
        <dbReference type="SAM" id="MobiDB-lite"/>
    </source>
</evidence>
<dbReference type="AlphaFoldDB" id="A0AAV7YTD6"/>
<feature type="region of interest" description="Disordered" evidence="1">
    <location>
        <begin position="24"/>
        <end position="52"/>
    </location>
</feature>
<protein>
    <submittedName>
        <fullName evidence="3">Jun dimerization protein</fullName>
    </submittedName>
</protein>
<sequence>MSEEFIDGFPVRLLGKLSRSELKKLTDSQKKKRNQLRNRLYKNRSRNKKKDALDLLKKKKEEQENKNKNLQKQFEELKNEQPKLELELKRLKQEILKIKQKSNRNITTKTPRKENIINRKQLNAKVNQFSKTAIGPITDNSQMGFSFN</sequence>
<organism evidence="3 4">
    <name type="scientific">Anaeramoeba flamelloides</name>
    <dbReference type="NCBI Taxonomy" id="1746091"/>
    <lineage>
        <taxon>Eukaryota</taxon>
        <taxon>Metamonada</taxon>
        <taxon>Anaeramoebidae</taxon>
        <taxon>Anaeramoeba</taxon>
    </lineage>
</organism>
<accession>A0AAV7YTD6</accession>
<feature type="compositionally biased region" description="Basic residues" evidence="1">
    <location>
        <begin position="30"/>
        <end position="49"/>
    </location>
</feature>
<proteinExistence type="predicted"/>
<dbReference type="PROSITE" id="PS50217">
    <property type="entry name" value="BZIP"/>
    <property type="match status" value="1"/>
</dbReference>
<dbReference type="InterPro" id="IPR046347">
    <property type="entry name" value="bZIP_sf"/>
</dbReference>
<reference evidence="3" key="1">
    <citation type="submission" date="2022-08" db="EMBL/GenBank/DDBJ databases">
        <title>Novel sulphate-reducing endosymbionts in the free-living metamonad Anaeramoeba.</title>
        <authorList>
            <person name="Jerlstrom-Hultqvist J."/>
            <person name="Cepicka I."/>
            <person name="Gallot-Lavallee L."/>
            <person name="Salas-Leiva D."/>
            <person name="Curtis B.A."/>
            <person name="Zahonova K."/>
            <person name="Pipaliya S."/>
            <person name="Dacks J."/>
            <person name="Roger A.J."/>
        </authorList>
    </citation>
    <scope>NUCLEOTIDE SEQUENCE</scope>
    <source>
        <strain evidence="3">Busselton2</strain>
    </source>
</reference>